<evidence type="ECO:0008006" key="3">
    <source>
        <dbReference type="Google" id="ProtNLM"/>
    </source>
</evidence>
<gene>
    <name evidence="1" type="ORF">DPMN_124773</name>
</gene>
<comment type="caution">
    <text evidence="1">The sequence shown here is derived from an EMBL/GenBank/DDBJ whole genome shotgun (WGS) entry which is preliminary data.</text>
</comment>
<reference evidence="1" key="2">
    <citation type="submission" date="2020-11" db="EMBL/GenBank/DDBJ databases">
        <authorList>
            <person name="McCartney M.A."/>
            <person name="Auch B."/>
            <person name="Kono T."/>
            <person name="Mallez S."/>
            <person name="Becker A."/>
            <person name="Gohl D.M."/>
            <person name="Silverstein K.A.T."/>
            <person name="Koren S."/>
            <person name="Bechman K.B."/>
            <person name="Herman A."/>
            <person name="Abrahante J.E."/>
            <person name="Garbe J."/>
        </authorList>
    </citation>
    <scope>NUCLEOTIDE SEQUENCE</scope>
    <source>
        <strain evidence="1">Duluth1</strain>
        <tissue evidence="1">Whole animal</tissue>
    </source>
</reference>
<keyword evidence="2" id="KW-1185">Reference proteome</keyword>
<evidence type="ECO:0000313" key="1">
    <source>
        <dbReference type="EMBL" id="KAH3822979.1"/>
    </source>
</evidence>
<protein>
    <recommendedName>
        <fullName evidence="3">HAT C-terminal dimerisation domain-containing protein</fullName>
    </recommendedName>
</protein>
<evidence type="ECO:0000313" key="2">
    <source>
        <dbReference type="Proteomes" id="UP000828390"/>
    </source>
</evidence>
<name>A0A9D4JU40_DREPO</name>
<sequence>MNYMVGLGRIIPSSTASVERIFSTMNSLCTSSRSRMSQSLLDSLTRICTHETDSLDPNQLNSMVDKFRAMKTREISL</sequence>
<organism evidence="1 2">
    <name type="scientific">Dreissena polymorpha</name>
    <name type="common">Zebra mussel</name>
    <name type="synonym">Mytilus polymorpha</name>
    <dbReference type="NCBI Taxonomy" id="45954"/>
    <lineage>
        <taxon>Eukaryota</taxon>
        <taxon>Metazoa</taxon>
        <taxon>Spiralia</taxon>
        <taxon>Lophotrochozoa</taxon>
        <taxon>Mollusca</taxon>
        <taxon>Bivalvia</taxon>
        <taxon>Autobranchia</taxon>
        <taxon>Heteroconchia</taxon>
        <taxon>Euheterodonta</taxon>
        <taxon>Imparidentia</taxon>
        <taxon>Neoheterodontei</taxon>
        <taxon>Myida</taxon>
        <taxon>Dreissenoidea</taxon>
        <taxon>Dreissenidae</taxon>
        <taxon>Dreissena</taxon>
    </lineage>
</organism>
<proteinExistence type="predicted"/>
<dbReference type="EMBL" id="JAIWYP010000005">
    <property type="protein sequence ID" value="KAH3822979.1"/>
    <property type="molecule type" value="Genomic_DNA"/>
</dbReference>
<accession>A0A9D4JU40</accession>
<dbReference type="AlphaFoldDB" id="A0A9D4JU40"/>
<dbReference type="Proteomes" id="UP000828390">
    <property type="component" value="Unassembled WGS sequence"/>
</dbReference>
<reference evidence="1" key="1">
    <citation type="journal article" date="2019" name="bioRxiv">
        <title>The Genome of the Zebra Mussel, Dreissena polymorpha: A Resource for Invasive Species Research.</title>
        <authorList>
            <person name="McCartney M.A."/>
            <person name="Auch B."/>
            <person name="Kono T."/>
            <person name="Mallez S."/>
            <person name="Zhang Y."/>
            <person name="Obille A."/>
            <person name="Becker A."/>
            <person name="Abrahante J.E."/>
            <person name="Garbe J."/>
            <person name="Badalamenti J.P."/>
            <person name="Herman A."/>
            <person name="Mangelson H."/>
            <person name="Liachko I."/>
            <person name="Sullivan S."/>
            <person name="Sone E.D."/>
            <person name="Koren S."/>
            <person name="Silverstein K.A.T."/>
            <person name="Beckman K.B."/>
            <person name="Gohl D.M."/>
        </authorList>
    </citation>
    <scope>NUCLEOTIDE SEQUENCE</scope>
    <source>
        <strain evidence="1">Duluth1</strain>
        <tissue evidence="1">Whole animal</tissue>
    </source>
</reference>